<feature type="region of interest" description="Disordered" evidence="2">
    <location>
        <begin position="219"/>
        <end position="242"/>
    </location>
</feature>
<dbReference type="Proteomes" id="UP000269721">
    <property type="component" value="Unassembled WGS sequence"/>
</dbReference>
<feature type="region of interest" description="Disordered" evidence="2">
    <location>
        <begin position="346"/>
        <end position="395"/>
    </location>
</feature>
<feature type="compositionally biased region" description="Basic and acidic residues" evidence="2">
    <location>
        <begin position="644"/>
        <end position="656"/>
    </location>
</feature>
<evidence type="ECO:0000256" key="1">
    <source>
        <dbReference type="SAM" id="Coils"/>
    </source>
</evidence>
<evidence type="ECO:0000313" key="4">
    <source>
        <dbReference type="Proteomes" id="UP000269721"/>
    </source>
</evidence>
<sequence>MVKPHPLGEGIALDCVLRIVSQKSVRLTVLAEKFGLVCLKQRNDQIGDLFESYFLLVSPQHVLEKIAKYGLASEVDVAGTTVKVFFFVDQCLVCCFESLTVFSVLSLLHFSGTLRESSYIMAKIGNWDDFEDILENLAKSVGKIASAMLHLSTGDNMEILFEDESDADGFKQGSCFVSTSRAEYPMRFYEGRVYASDEEMGPESQLEGVLDEAGWMKPESARPGSHPRLLISPTSQRTAAEDDGIVQGHGPPFMREHMLANSGSPLVNFRCPPPPRRPPPATNSRALTAPSHKGSAAFRKMVGAPAGEPATRINLTGYLRSIQPSPAEPASAATWALALPAPTTTASESLPLRNKGVTSGTLHPRPDATPAPAPARPAFRSGFSQSRRAEAARGSGMDEVLAEIARLRRQVEDVEEAFAEYRVGQAAERVVRDAADAAELLRRDAAEAADRARRDAADQAEHSRRDAAHAALVLQMAETRDEMARWNTRLADTPATATATTAATEIATEIATATATETATPTETATKTEIATATATATETATETETETSTATATATATATGTVHEQIGRMGSDRSGAVMGETMVGGSADGADVTVLAQFGQMMVSASMAEIAAGGVESAEVAGEEHVAVVNQPPAPVLRKRRRNADDMVKEEERQELPTGRARRQRVIYSPT</sequence>
<feature type="region of interest" description="Disordered" evidence="2">
    <location>
        <begin position="535"/>
        <end position="580"/>
    </location>
</feature>
<feature type="coiled-coil region" evidence="1">
    <location>
        <begin position="397"/>
        <end position="455"/>
    </location>
</feature>
<keyword evidence="1" id="KW-0175">Coiled coil</keyword>
<name>A0A4P9WDF4_9FUNG</name>
<feature type="compositionally biased region" description="Low complexity" evidence="2">
    <location>
        <begin position="535"/>
        <end position="560"/>
    </location>
</feature>
<protein>
    <submittedName>
        <fullName evidence="3">Uncharacterized protein</fullName>
    </submittedName>
</protein>
<organism evidence="3 4">
    <name type="scientific">Blyttiomyces helicus</name>
    <dbReference type="NCBI Taxonomy" id="388810"/>
    <lineage>
        <taxon>Eukaryota</taxon>
        <taxon>Fungi</taxon>
        <taxon>Fungi incertae sedis</taxon>
        <taxon>Chytridiomycota</taxon>
        <taxon>Chytridiomycota incertae sedis</taxon>
        <taxon>Chytridiomycetes</taxon>
        <taxon>Chytridiomycetes incertae sedis</taxon>
        <taxon>Blyttiomyces</taxon>
    </lineage>
</organism>
<dbReference type="AlphaFoldDB" id="A0A4P9WDF4"/>
<accession>A0A4P9WDF4</accession>
<evidence type="ECO:0000313" key="3">
    <source>
        <dbReference type="EMBL" id="RKO88990.1"/>
    </source>
</evidence>
<feature type="region of interest" description="Disordered" evidence="2">
    <location>
        <begin position="632"/>
        <end position="672"/>
    </location>
</feature>
<evidence type="ECO:0000256" key="2">
    <source>
        <dbReference type="SAM" id="MobiDB-lite"/>
    </source>
</evidence>
<reference evidence="4" key="1">
    <citation type="journal article" date="2018" name="Nat. Microbiol.">
        <title>Leveraging single-cell genomics to expand the fungal tree of life.</title>
        <authorList>
            <person name="Ahrendt S.R."/>
            <person name="Quandt C.A."/>
            <person name="Ciobanu D."/>
            <person name="Clum A."/>
            <person name="Salamov A."/>
            <person name="Andreopoulos B."/>
            <person name="Cheng J.F."/>
            <person name="Woyke T."/>
            <person name="Pelin A."/>
            <person name="Henrissat B."/>
            <person name="Reynolds N.K."/>
            <person name="Benny G.L."/>
            <person name="Smith M.E."/>
            <person name="James T.Y."/>
            <person name="Grigoriev I.V."/>
        </authorList>
    </citation>
    <scope>NUCLEOTIDE SEQUENCE [LARGE SCALE GENOMIC DNA]</scope>
</reference>
<proteinExistence type="predicted"/>
<keyword evidence="4" id="KW-1185">Reference proteome</keyword>
<gene>
    <name evidence="3" type="ORF">BDK51DRAFT_34331</name>
</gene>
<dbReference type="EMBL" id="KZ996358">
    <property type="protein sequence ID" value="RKO88990.1"/>
    <property type="molecule type" value="Genomic_DNA"/>
</dbReference>